<dbReference type="InterPro" id="IPR021354">
    <property type="entry name" value="DUF2975"/>
</dbReference>
<gene>
    <name evidence="2" type="ORF">E1283_16385</name>
</gene>
<dbReference type="Proteomes" id="UP000295345">
    <property type="component" value="Unassembled WGS sequence"/>
</dbReference>
<dbReference type="AlphaFoldDB" id="A0A4R4TAL8"/>
<name>A0A4R4TAL8_9ACTN</name>
<comment type="caution">
    <text evidence="2">The sequence shown here is derived from an EMBL/GenBank/DDBJ whole genome shotgun (WGS) entry which is preliminary data.</text>
</comment>
<organism evidence="2 3">
    <name type="scientific">Streptomyces hainanensis</name>
    <dbReference type="NCBI Taxonomy" id="402648"/>
    <lineage>
        <taxon>Bacteria</taxon>
        <taxon>Bacillati</taxon>
        <taxon>Actinomycetota</taxon>
        <taxon>Actinomycetes</taxon>
        <taxon>Kitasatosporales</taxon>
        <taxon>Streptomycetaceae</taxon>
        <taxon>Streptomyces</taxon>
    </lineage>
</organism>
<feature type="transmembrane region" description="Helical" evidence="1">
    <location>
        <begin position="84"/>
        <end position="106"/>
    </location>
</feature>
<dbReference type="OrthoDB" id="3240470at2"/>
<dbReference type="RefSeq" id="WP_132818787.1">
    <property type="nucleotide sequence ID" value="NZ_SMKI01000157.1"/>
</dbReference>
<protein>
    <submittedName>
        <fullName evidence="2">DUF2975 domain-containing protein</fullName>
    </submittedName>
</protein>
<dbReference type="Pfam" id="PF11188">
    <property type="entry name" value="DUF2975"/>
    <property type="match status" value="1"/>
</dbReference>
<proteinExistence type="predicted"/>
<reference evidence="2 3" key="1">
    <citation type="submission" date="2019-03" db="EMBL/GenBank/DDBJ databases">
        <title>Draft genome sequences of novel Actinobacteria.</title>
        <authorList>
            <person name="Sahin N."/>
            <person name="Ay H."/>
            <person name="Saygin H."/>
        </authorList>
    </citation>
    <scope>NUCLEOTIDE SEQUENCE [LARGE SCALE GENOMIC DNA]</scope>
    <source>
        <strain evidence="2 3">DSM 41900</strain>
    </source>
</reference>
<keyword evidence="3" id="KW-1185">Reference proteome</keyword>
<feature type="transmembrane region" description="Helical" evidence="1">
    <location>
        <begin position="7"/>
        <end position="27"/>
    </location>
</feature>
<accession>A0A4R4TAL8</accession>
<keyword evidence="1" id="KW-0472">Membrane</keyword>
<feature type="transmembrane region" description="Helical" evidence="1">
    <location>
        <begin position="47"/>
        <end position="72"/>
    </location>
</feature>
<keyword evidence="1" id="KW-0812">Transmembrane</keyword>
<dbReference type="EMBL" id="SMKI01000157">
    <property type="protein sequence ID" value="TDC74230.1"/>
    <property type="molecule type" value="Genomic_DNA"/>
</dbReference>
<sequence length="165" mass="17109">MHKYFIALLRAGIVIAVLAGVFGQLVVIPAAAADEVDRFPPYAPFQAAYVTVAIVGVACVQIALVAVWMLLAMVDRDAIFTSGAFRWVDVIIGAAGVATLLAFGVAGHLSLAEIPEPDGSMEVLSALAGATACVGLGAAFLMLVVVMRTLLRKATDLQAEIAEVV</sequence>
<evidence type="ECO:0000313" key="3">
    <source>
        <dbReference type="Proteomes" id="UP000295345"/>
    </source>
</evidence>
<evidence type="ECO:0000256" key="1">
    <source>
        <dbReference type="SAM" id="Phobius"/>
    </source>
</evidence>
<keyword evidence="1" id="KW-1133">Transmembrane helix</keyword>
<feature type="transmembrane region" description="Helical" evidence="1">
    <location>
        <begin position="126"/>
        <end position="146"/>
    </location>
</feature>
<evidence type="ECO:0000313" key="2">
    <source>
        <dbReference type="EMBL" id="TDC74230.1"/>
    </source>
</evidence>